<dbReference type="InterPro" id="IPR000169">
    <property type="entry name" value="Pept_cys_AS"/>
</dbReference>
<dbReference type="InterPro" id="IPR039417">
    <property type="entry name" value="Peptidase_C1A_papain-like"/>
</dbReference>
<feature type="compositionally biased region" description="Low complexity" evidence="3">
    <location>
        <begin position="344"/>
        <end position="361"/>
    </location>
</feature>
<dbReference type="InterPro" id="IPR013128">
    <property type="entry name" value="Peptidase_C1A"/>
</dbReference>
<evidence type="ECO:0000256" key="1">
    <source>
        <dbReference type="ARBA" id="ARBA00008455"/>
    </source>
</evidence>
<dbReference type="eggNOG" id="KOG1543">
    <property type="taxonomic scope" value="Eukaryota"/>
</dbReference>
<proteinExistence type="inferred from homology"/>
<reference evidence="6 7" key="1">
    <citation type="submission" date="2012-04" db="EMBL/GenBank/DDBJ databases">
        <title>The Genome Sequence of Saprolegnia declina VS20.</title>
        <authorList>
            <consortium name="The Broad Institute Genome Sequencing Platform"/>
            <person name="Russ C."/>
            <person name="Nusbaum C."/>
            <person name="Tyler B."/>
            <person name="van West P."/>
            <person name="Dieguez-Uribeondo J."/>
            <person name="de Bruijn I."/>
            <person name="Tripathy S."/>
            <person name="Jiang R."/>
            <person name="Young S.K."/>
            <person name="Zeng Q."/>
            <person name="Gargeya S."/>
            <person name="Fitzgerald M."/>
            <person name="Haas B."/>
            <person name="Abouelleil A."/>
            <person name="Alvarado L."/>
            <person name="Arachchi H.M."/>
            <person name="Berlin A."/>
            <person name="Chapman S.B."/>
            <person name="Goldberg J."/>
            <person name="Griggs A."/>
            <person name="Gujja S."/>
            <person name="Hansen M."/>
            <person name="Howarth C."/>
            <person name="Imamovic A."/>
            <person name="Larimer J."/>
            <person name="McCowen C."/>
            <person name="Montmayeur A."/>
            <person name="Murphy C."/>
            <person name="Neiman D."/>
            <person name="Pearson M."/>
            <person name="Priest M."/>
            <person name="Roberts A."/>
            <person name="Saif S."/>
            <person name="Shea T."/>
            <person name="Sisk P."/>
            <person name="Sykes S."/>
            <person name="Wortman J."/>
            <person name="Nusbaum C."/>
            <person name="Birren B."/>
        </authorList>
    </citation>
    <scope>NUCLEOTIDE SEQUENCE [LARGE SCALE GENOMIC DNA]</scope>
    <source>
        <strain evidence="6 7">VS20</strain>
    </source>
</reference>
<dbReference type="AlphaFoldDB" id="T0QJG1"/>
<dbReference type="OMA" id="GENDVWR"/>
<dbReference type="InterPro" id="IPR038765">
    <property type="entry name" value="Papain-like_cys_pep_sf"/>
</dbReference>
<feature type="compositionally biased region" description="Basic residues" evidence="3">
    <location>
        <begin position="362"/>
        <end position="373"/>
    </location>
</feature>
<dbReference type="PANTHER" id="PTHR12411">
    <property type="entry name" value="CYSTEINE PROTEASE FAMILY C1-RELATED"/>
    <property type="match status" value="1"/>
</dbReference>
<dbReference type="InterPro" id="IPR000668">
    <property type="entry name" value="Peptidase_C1A_C"/>
</dbReference>
<dbReference type="InParanoid" id="T0QJG1"/>
<feature type="chain" id="PRO_5018537687" description="Peptidase C1A papain C-terminal domain-containing protein" evidence="4">
    <location>
        <begin position="18"/>
        <end position="416"/>
    </location>
</feature>
<dbReference type="VEuPathDB" id="FungiDB:SDRG_07662"/>
<evidence type="ECO:0000313" key="6">
    <source>
        <dbReference type="EMBL" id="EQC34861.1"/>
    </source>
</evidence>
<keyword evidence="2" id="KW-0865">Zymogen</keyword>
<dbReference type="InterPro" id="IPR025660">
    <property type="entry name" value="Pept_his_AS"/>
</dbReference>
<feature type="domain" description="Peptidase C1A papain C-terminal" evidence="5">
    <location>
        <begin position="119"/>
        <end position="345"/>
    </location>
</feature>
<dbReference type="GO" id="GO:0006508">
    <property type="term" value="P:proteolysis"/>
    <property type="evidence" value="ECO:0007669"/>
    <property type="project" value="InterPro"/>
</dbReference>
<dbReference type="PROSITE" id="PS00139">
    <property type="entry name" value="THIOL_PROTEASE_CYS"/>
    <property type="match status" value="1"/>
</dbReference>
<dbReference type="EMBL" id="JH767153">
    <property type="protein sequence ID" value="EQC34861.1"/>
    <property type="molecule type" value="Genomic_DNA"/>
</dbReference>
<name>T0QJG1_SAPDV</name>
<comment type="similarity">
    <text evidence="1">Belongs to the peptidase C1 family.</text>
</comment>
<evidence type="ECO:0000313" key="7">
    <source>
        <dbReference type="Proteomes" id="UP000030762"/>
    </source>
</evidence>
<dbReference type="SUPFAM" id="SSF54001">
    <property type="entry name" value="Cysteine proteinases"/>
    <property type="match status" value="1"/>
</dbReference>
<evidence type="ECO:0000256" key="4">
    <source>
        <dbReference type="SAM" id="SignalP"/>
    </source>
</evidence>
<feature type="region of interest" description="Disordered" evidence="3">
    <location>
        <begin position="343"/>
        <end position="388"/>
    </location>
</feature>
<keyword evidence="7" id="KW-1185">Reference proteome</keyword>
<evidence type="ECO:0000259" key="5">
    <source>
        <dbReference type="SMART" id="SM00645"/>
    </source>
</evidence>
<dbReference type="Gene3D" id="3.90.70.10">
    <property type="entry name" value="Cysteine proteinases"/>
    <property type="match status" value="1"/>
</dbReference>
<sequence length="416" mass="44034">MHCVSLLLLLAATAIYGLDISDAERRELTRDLSRWQSTFGNDGRLRASMVGAESNENLLARLKASKDKVPELRVANPHATFSHLTKFALLNNAEFAKYVSGPMPTASPVPGVDRDVGNATDMVDWTTYNNMTTTCVLPPKNQGACGSCWAFAATEVVASAHCIATGVLPDISAQQVTSCSKNDGSDGCNGGTVEGAIDWIVSQQPQLCSSSALPYTSGLSGDTGTCNATCNSSVALAVGATISIAGESALETQLRVQPVSVSVAGENDVWRLYVRGVISACPDVRSDHAVLAVGYGTTDDEYRLPYFKVRNSWGADWGEGGDIRLQRGVGGAGTCNVAESVSYPTIVRPTKTPTKTKPPNKTTKRPKATRRPRPPTPTPTPSTTPLRAVTLTPIVPESTDGSDVELDDDIVAAFWG</sequence>
<dbReference type="STRING" id="1156394.T0QJG1"/>
<dbReference type="SMART" id="SM00645">
    <property type="entry name" value="Pept_C1"/>
    <property type="match status" value="1"/>
</dbReference>
<evidence type="ECO:0000256" key="2">
    <source>
        <dbReference type="ARBA" id="ARBA00023145"/>
    </source>
</evidence>
<dbReference type="OrthoDB" id="10253408at2759"/>
<dbReference type="PRINTS" id="PR00705">
    <property type="entry name" value="PAPAIN"/>
</dbReference>
<organism evidence="6 7">
    <name type="scientific">Saprolegnia diclina (strain VS20)</name>
    <dbReference type="NCBI Taxonomy" id="1156394"/>
    <lineage>
        <taxon>Eukaryota</taxon>
        <taxon>Sar</taxon>
        <taxon>Stramenopiles</taxon>
        <taxon>Oomycota</taxon>
        <taxon>Saprolegniomycetes</taxon>
        <taxon>Saprolegniales</taxon>
        <taxon>Saprolegniaceae</taxon>
        <taxon>Saprolegnia</taxon>
    </lineage>
</organism>
<protein>
    <recommendedName>
        <fullName evidence="5">Peptidase C1A papain C-terminal domain-containing protein</fullName>
    </recommendedName>
</protein>
<gene>
    <name evidence="6" type="ORF">SDRG_07662</name>
</gene>
<evidence type="ECO:0000256" key="3">
    <source>
        <dbReference type="SAM" id="MobiDB-lite"/>
    </source>
</evidence>
<dbReference type="RefSeq" id="XP_008611733.1">
    <property type="nucleotide sequence ID" value="XM_008613511.1"/>
</dbReference>
<accession>T0QJG1</accession>
<dbReference type="Proteomes" id="UP000030762">
    <property type="component" value="Unassembled WGS sequence"/>
</dbReference>
<dbReference type="PROSITE" id="PS00639">
    <property type="entry name" value="THIOL_PROTEASE_HIS"/>
    <property type="match status" value="1"/>
</dbReference>
<keyword evidence="4" id="KW-0732">Signal</keyword>
<feature type="signal peptide" evidence="4">
    <location>
        <begin position="1"/>
        <end position="17"/>
    </location>
</feature>
<dbReference type="GeneID" id="19948389"/>
<dbReference type="GO" id="GO:0008234">
    <property type="term" value="F:cysteine-type peptidase activity"/>
    <property type="evidence" value="ECO:0007669"/>
    <property type="project" value="InterPro"/>
</dbReference>
<dbReference type="CDD" id="cd02248">
    <property type="entry name" value="Peptidase_C1A"/>
    <property type="match status" value="1"/>
</dbReference>
<dbReference type="Pfam" id="PF00112">
    <property type="entry name" value="Peptidase_C1"/>
    <property type="match status" value="1"/>
</dbReference>